<evidence type="ECO:0000256" key="5">
    <source>
        <dbReference type="ARBA" id="ARBA00023136"/>
    </source>
</evidence>
<evidence type="ECO:0000256" key="1">
    <source>
        <dbReference type="ARBA" id="ARBA00004273"/>
    </source>
</evidence>
<feature type="active site" evidence="7">
    <location>
        <position position="170"/>
    </location>
</feature>
<dbReference type="Gene3D" id="2.10.109.10">
    <property type="entry name" value="Umud Fragment, subunit A"/>
    <property type="match status" value="2"/>
</dbReference>
<reference evidence="9" key="1">
    <citation type="submission" date="2022-07" db="EMBL/GenBank/DDBJ databases">
        <title>Phylogenomic reconstructions and comparative analyses of Kickxellomycotina fungi.</title>
        <authorList>
            <person name="Reynolds N.K."/>
            <person name="Stajich J.E."/>
            <person name="Barry K."/>
            <person name="Grigoriev I.V."/>
            <person name="Crous P."/>
            <person name="Smith M.E."/>
        </authorList>
    </citation>
    <scope>NUCLEOTIDE SEQUENCE</scope>
    <source>
        <strain evidence="9">RSA 861</strain>
    </source>
</reference>
<evidence type="ECO:0000259" key="8">
    <source>
        <dbReference type="Pfam" id="PF10502"/>
    </source>
</evidence>
<dbReference type="PRINTS" id="PR00727">
    <property type="entry name" value="LEADERPTASE"/>
</dbReference>
<gene>
    <name evidence="9" type="ORF">IWQ60_006510</name>
</gene>
<protein>
    <recommendedName>
        <fullName evidence="8">Peptidase S26 domain-containing protein</fullName>
    </recommendedName>
</protein>
<sequence length="255" mass="29064">MVRKDPRYQLSRRIQVPPDHVWLMGDNLAGSSDSRMHGPTPRKSIQGIVYPRFQHNAFDRYYVRGPRTTTTDSTSDPLPVDPVLKPISNKIPGLLHLTVRHQLPWTPATSPRYREHETAFKSSGGSMLPTIKAEGDYLVMNRDPKFQRDLRVGDIVQALEPTSNSRRVCKRVCGLPGDMVRKDPRYKLSPRTQVPPDHVWLLGDNLAQSKDSRFYGPVPRKNIIGIVYAKCNVDENGKPINLVKLVHTHPYLKEF</sequence>
<dbReference type="GO" id="GO:0006627">
    <property type="term" value="P:protein processing involved in protein targeting to mitochondrion"/>
    <property type="evidence" value="ECO:0007669"/>
    <property type="project" value="TreeGrafter"/>
</dbReference>
<dbReference type="InterPro" id="IPR052064">
    <property type="entry name" value="Mito_IMP1_subunit"/>
</dbReference>
<dbReference type="InterPro" id="IPR019533">
    <property type="entry name" value="Peptidase_S26"/>
</dbReference>
<proteinExistence type="inferred from homology"/>
<evidence type="ECO:0000313" key="9">
    <source>
        <dbReference type="EMBL" id="KAJ1922455.1"/>
    </source>
</evidence>
<feature type="domain" description="Peptidase S26" evidence="8">
    <location>
        <begin position="120"/>
        <end position="181"/>
    </location>
</feature>
<keyword evidence="10" id="KW-1185">Reference proteome</keyword>
<dbReference type="InterPro" id="IPR036286">
    <property type="entry name" value="LexA/Signal_pep-like_sf"/>
</dbReference>
<keyword evidence="2" id="KW-0999">Mitochondrion inner membrane</keyword>
<dbReference type="PANTHER" id="PTHR12383">
    <property type="entry name" value="PROTEASE FAMILY S26 MITOCHONDRIAL INNER MEMBRANE PROTEASE-RELATED"/>
    <property type="match status" value="1"/>
</dbReference>
<feature type="domain" description="Peptidase S26" evidence="8">
    <location>
        <begin position="191"/>
        <end position="227"/>
    </location>
</feature>
<dbReference type="InterPro" id="IPR000223">
    <property type="entry name" value="Pept_S26A_signal_pept_1"/>
</dbReference>
<keyword evidence="3" id="KW-0378">Hydrolase</keyword>
<name>A0A9W8A466_9FUNG</name>
<dbReference type="PANTHER" id="PTHR12383:SF16">
    <property type="entry name" value="MITOCHONDRIAL INNER MEMBRANE PROTEASE SUBUNIT 1"/>
    <property type="match status" value="1"/>
</dbReference>
<organism evidence="9 10">
    <name type="scientific">Tieghemiomyces parasiticus</name>
    <dbReference type="NCBI Taxonomy" id="78921"/>
    <lineage>
        <taxon>Eukaryota</taxon>
        <taxon>Fungi</taxon>
        <taxon>Fungi incertae sedis</taxon>
        <taxon>Zoopagomycota</taxon>
        <taxon>Kickxellomycotina</taxon>
        <taxon>Dimargaritomycetes</taxon>
        <taxon>Dimargaritales</taxon>
        <taxon>Dimargaritaceae</taxon>
        <taxon>Tieghemiomyces</taxon>
    </lineage>
</organism>
<evidence type="ECO:0000313" key="10">
    <source>
        <dbReference type="Proteomes" id="UP001150569"/>
    </source>
</evidence>
<feature type="domain" description="Peptidase S26" evidence="8">
    <location>
        <begin position="13"/>
        <end position="49"/>
    </location>
</feature>
<evidence type="ECO:0000256" key="4">
    <source>
        <dbReference type="ARBA" id="ARBA00023128"/>
    </source>
</evidence>
<comment type="caution">
    <text evidence="9">The sequence shown here is derived from an EMBL/GenBank/DDBJ whole genome shotgun (WGS) entry which is preliminary data.</text>
</comment>
<dbReference type="AlphaFoldDB" id="A0A9W8A466"/>
<evidence type="ECO:0000256" key="2">
    <source>
        <dbReference type="ARBA" id="ARBA00022792"/>
    </source>
</evidence>
<feature type="active site" evidence="7">
    <location>
        <position position="126"/>
    </location>
</feature>
<dbReference type="GO" id="GO:0042720">
    <property type="term" value="C:mitochondrial inner membrane peptidase complex"/>
    <property type="evidence" value="ECO:0007669"/>
    <property type="project" value="TreeGrafter"/>
</dbReference>
<dbReference type="GO" id="GO:0006465">
    <property type="term" value="P:signal peptide processing"/>
    <property type="evidence" value="ECO:0007669"/>
    <property type="project" value="InterPro"/>
</dbReference>
<evidence type="ECO:0000256" key="7">
    <source>
        <dbReference type="PIRSR" id="PIRSR600223-1"/>
    </source>
</evidence>
<dbReference type="Proteomes" id="UP001150569">
    <property type="component" value="Unassembled WGS sequence"/>
</dbReference>
<comment type="similarity">
    <text evidence="6">Belongs to the peptidase S26 family. IMP1 subfamily.</text>
</comment>
<dbReference type="EMBL" id="JANBPT010000393">
    <property type="protein sequence ID" value="KAJ1922455.1"/>
    <property type="molecule type" value="Genomic_DNA"/>
</dbReference>
<dbReference type="OrthoDB" id="308440at2759"/>
<dbReference type="Pfam" id="PF10502">
    <property type="entry name" value="Peptidase_S26"/>
    <property type="match status" value="3"/>
</dbReference>
<accession>A0A9W8A466</accession>
<dbReference type="CDD" id="cd06530">
    <property type="entry name" value="S26_SPase_I"/>
    <property type="match status" value="2"/>
</dbReference>
<comment type="subcellular location">
    <subcellularLocation>
        <location evidence="1">Mitochondrion inner membrane</location>
    </subcellularLocation>
</comment>
<keyword evidence="4" id="KW-0496">Mitochondrion</keyword>
<dbReference type="GO" id="GO:0004252">
    <property type="term" value="F:serine-type endopeptidase activity"/>
    <property type="evidence" value="ECO:0007669"/>
    <property type="project" value="InterPro"/>
</dbReference>
<dbReference type="SUPFAM" id="SSF51306">
    <property type="entry name" value="LexA/Signal peptidase"/>
    <property type="match status" value="2"/>
</dbReference>
<evidence type="ECO:0000256" key="3">
    <source>
        <dbReference type="ARBA" id="ARBA00022801"/>
    </source>
</evidence>
<keyword evidence="5" id="KW-0472">Membrane</keyword>
<evidence type="ECO:0000256" key="6">
    <source>
        <dbReference type="ARBA" id="ARBA00038445"/>
    </source>
</evidence>